<gene>
    <name evidence="1" type="ORF">NAT50_03285</name>
</gene>
<dbReference type="RefSeq" id="WP_250591477.1">
    <property type="nucleotide sequence ID" value="NZ_JAMLJM010000002.1"/>
</dbReference>
<organism evidence="1 2">
    <name type="scientific">Flavobacterium luminosum</name>
    <dbReference type="NCBI Taxonomy" id="2949086"/>
    <lineage>
        <taxon>Bacteria</taxon>
        <taxon>Pseudomonadati</taxon>
        <taxon>Bacteroidota</taxon>
        <taxon>Flavobacteriia</taxon>
        <taxon>Flavobacteriales</taxon>
        <taxon>Flavobacteriaceae</taxon>
        <taxon>Flavobacterium</taxon>
    </lineage>
</organism>
<protein>
    <recommendedName>
        <fullName evidence="3">Protease complex subunit PrcB family protein</fullName>
    </recommendedName>
</protein>
<dbReference type="Proteomes" id="UP001317191">
    <property type="component" value="Unassembled WGS sequence"/>
</dbReference>
<sequence>MRKIIARFLCILFLISCDSGKSTMISPKSNTEYGEVIFYDLYRGFPKKSYRVIKNFEDYKAVFIGLNVDKVPQIDFTTQNVLVLNVGRNDNVMYSLEPEKIIEDGNNLIVVLRRNVFPKQMVDKKVTYLPITIVKIKSKKEIILK</sequence>
<keyword evidence="2" id="KW-1185">Reference proteome</keyword>
<proteinExistence type="predicted"/>
<evidence type="ECO:0008006" key="3">
    <source>
        <dbReference type="Google" id="ProtNLM"/>
    </source>
</evidence>
<comment type="caution">
    <text evidence="1">The sequence shown here is derived from an EMBL/GenBank/DDBJ whole genome shotgun (WGS) entry which is preliminary data.</text>
</comment>
<evidence type="ECO:0000313" key="1">
    <source>
        <dbReference type="EMBL" id="MCL9808374.1"/>
    </source>
</evidence>
<reference evidence="1 2" key="1">
    <citation type="submission" date="2022-05" db="EMBL/GenBank/DDBJ databases">
        <title>Flavobacterium sp., isolated from activated sludge.</title>
        <authorList>
            <person name="Ran Q."/>
        </authorList>
    </citation>
    <scope>NUCLEOTIDE SEQUENCE [LARGE SCALE GENOMIC DNA]</scope>
    <source>
        <strain evidence="1 2">HXWNR70</strain>
    </source>
</reference>
<name>A0ABT0TLJ6_9FLAO</name>
<accession>A0ABT0TLJ6</accession>
<evidence type="ECO:0000313" key="2">
    <source>
        <dbReference type="Proteomes" id="UP001317191"/>
    </source>
</evidence>
<dbReference type="EMBL" id="JAMLJM010000002">
    <property type="protein sequence ID" value="MCL9808374.1"/>
    <property type="molecule type" value="Genomic_DNA"/>
</dbReference>